<keyword evidence="3 12" id="KW-0732">Signal</keyword>
<accession>A0A8S0ZNK4</accession>
<dbReference type="GO" id="GO:0008305">
    <property type="term" value="C:integrin complex"/>
    <property type="evidence" value="ECO:0007669"/>
    <property type="project" value="InterPro"/>
</dbReference>
<keyword evidence="11" id="KW-0812">Transmembrane</keyword>
<evidence type="ECO:0000256" key="7">
    <source>
        <dbReference type="ARBA" id="ARBA00023136"/>
    </source>
</evidence>
<feature type="chain" id="PRO_5035792017" evidence="12">
    <location>
        <begin position="16"/>
        <end position="958"/>
    </location>
</feature>
<dbReference type="InterPro" id="IPR013517">
    <property type="entry name" value="FG-GAP"/>
</dbReference>
<evidence type="ECO:0000313" key="13">
    <source>
        <dbReference type="EMBL" id="CAB3235011.1"/>
    </source>
</evidence>
<dbReference type="Gene3D" id="2.60.40.1510">
    <property type="entry name" value="ntegrin, alpha v. Chain A, domain 3"/>
    <property type="match status" value="1"/>
</dbReference>
<dbReference type="Gene3D" id="2.130.10.130">
    <property type="entry name" value="Integrin alpha, N-terminal"/>
    <property type="match status" value="1"/>
</dbReference>
<dbReference type="SUPFAM" id="SSF69318">
    <property type="entry name" value="Integrin alpha N-terminal domain"/>
    <property type="match status" value="1"/>
</dbReference>
<evidence type="ECO:0000256" key="5">
    <source>
        <dbReference type="ARBA" id="ARBA00022889"/>
    </source>
</evidence>
<evidence type="ECO:0000256" key="3">
    <source>
        <dbReference type="ARBA" id="ARBA00022729"/>
    </source>
</evidence>
<evidence type="ECO:0000313" key="14">
    <source>
        <dbReference type="Proteomes" id="UP000494106"/>
    </source>
</evidence>
<keyword evidence="8 11" id="KW-0675">Receptor</keyword>
<dbReference type="GO" id="GO:0007160">
    <property type="term" value="P:cell-matrix adhesion"/>
    <property type="evidence" value="ECO:0007669"/>
    <property type="project" value="TreeGrafter"/>
</dbReference>
<dbReference type="AlphaFoldDB" id="A0A8S0ZNK4"/>
<keyword evidence="7 11" id="KW-0472">Membrane</keyword>
<keyword evidence="5 11" id="KW-0130">Cell adhesion</keyword>
<keyword evidence="4" id="KW-0677">Repeat</keyword>
<evidence type="ECO:0000256" key="12">
    <source>
        <dbReference type="SAM" id="SignalP"/>
    </source>
</evidence>
<evidence type="ECO:0000256" key="10">
    <source>
        <dbReference type="PROSITE-ProRule" id="PRU00803"/>
    </source>
</evidence>
<comment type="subcellular location">
    <subcellularLocation>
        <location evidence="1 11">Membrane</location>
        <topology evidence="1 11">Single-pass type I membrane protein</topology>
    </subcellularLocation>
</comment>
<proteinExistence type="inferred from homology"/>
<keyword evidence="11" id="KW-1133">Transmembrane helix</keyword>
<name>A0A8S0ZNK4_ARCPL</name>
<evidence type="ECO:0000256" key="8">
    <source>
        <dbReference type="ARBA" id="ARBA00023170"/>
    </source>
</evidence>
<evidence type="ECO:0000256" key="1">
    <source>
        <dbReference type="ARBA" id="ARBA00004479"/>
    </source>
</evidence>
<dbReference type="InterPro" id="IPR028994">
    <property type="entry name" value="Integrin_alpha_N"/>
</dbReference>
<evidence type="ECO:0000256" key="11">
    <source>
        <dbReference type="RuleBase" id="RU003762"/>
    </source>
</evidence>
<dbReference type="GO" id="GO:0007229">
    <property type="term" value="P:integrin-mediated signaling pathway"/>
    <property type="evidence" value="ECO:0007669"/>
    <property type="project" value="UniProtKB-KW"/>
</dbReference>
<dbReference type="SMART" id="SM00191">
    <property type="entry name" value="Int_alpha"/>
    <property type="match status" value="5"/>
</dbReference>
<dbReference type="GO" id="GO:0007157">
    <property type="term" value="P:heterophilic cell-cell adhesion via plasma membrane cell adhesion molecules"/>
    <property type="evidence" value="ECO:0007669"/>
    <property type="project" value="UniProtKB-ARBA"/>
</dbReference>
<organism evidence="13 14">
    <name type="scientific">Arctia plantaginis</name>
    <name type="common">Wood tiger moth</name>
    <name type="synonym">Phalaena plantaginis</name>
    <dbReference type="NCBI Taxonomy" id="874455"/>
    <lineage>
        <taxon>Eukaryota</taxon>
        <taxon>Metazoa</taxon>
        <taxon>Ecdysozoa</taxon>
        <taxon>Arthropoda</taxon>
        <taxon>Hexapoda</taxon>
        <taxon>Insecta</taxon>
        <taxon>Pterygota</taxon>
        <taxon>Neoptera</taxon>
        <taxon>Endopterygota</taxon>
        <taxon>Lepidoptera</taxon>
        <taxon>Glossata</taxon>
        <taxon>Ditrysia</taxon>
        <taxon>Noctuoidea</taxon>
        <taxon>Erebidae</taxon>
        <taxon>Arctiinae</taxon>
        <taxon>Arctia</taxon>
    </lineage>
</organism>
<dbReference type="OrthoDB" id="5317514at2759"/>
<dbReference type="SUPFAM" id="SSF69179">
    <property type="entry name" value="Integrin domains"/>
    <property type="match status" value="1"/>
</dbReference>
<evidence type="ECO:0000256" key="6">
    <source>
        <dbReference type="ARBA" id="ARBA00023037"/>
    </source>
</evidence>
<dbReference type="Pfam" id="PF01839">
    <property type="entry name" value="FG-GAP"/>
    <property type="match status" value="1"/>
</dbReference>
<reference evidence="13 14" key="1">
    <citation type="submission" date="2020-04" db="EMBL/GenBank/DDBJ databases">
        <authorList>
            <person name="Wallbank WR R."/>
            <person name="Pardo Diaz C."/>
            <person name="Kozak K."/>
            <person name="Martin S."/>
            <person name="Jiggins C."/>
            <person name="Moest M."/>
            <person name="Warren A I."/>
            <person name="Byers J.R.P. K."/>
            <person name="Montejo-Kovacevich G."/>
            <person name="Yen C E."/>
        </authorList>
    </citation>
    <scope>NUCLEOTIDE SEQUENCE [LARGE SCALE GENOMIC DNA]</scope>
</reference>
<gene>
    <name evidence="13" type="ORF">APLA_LOCUS5847</name>
</gene>
<feature type="repeat" description="FG-GAP" evidence="10">
    <location>
        <begin position="332"/>
        <end position="388"/>
    </location>
</feature>
<keyword evidence="14" id="KW-1185">Reference proteome</keyword>
<comment type="similarity">
    <text evidence="2 11">Belongs to the integrin alpha chain family.</text>
</comment>
<sequence>MILILLLCVTQMVCGKIYYHEHSIEKFQPPNTLREDSYFGYSITYDIYNRRMIISAPRESDIGVVYTCDLSTINNNSCSRIAVNITREDTLYTHDYWFGATVKAGPNFVVACTPRYSSYINSCDFVGIFGRCYVRKEIESNFSSHMAPEPIAAEYDNKGVCVHHEKKMDSLGWCLDIGEDSSIIVGSPILFNNTGIAAIRPVKTDQDNVLIRLNNKEKNIYNLGYSVAIGHFMSEEILSYAVSTTYGTVGPGKIYFYSYTNGLFSSYITLNKSIDVEVVGSMFGAVLCKAKINEFGKGDDLLVGAPTYALDTGYNTGAVYVYAYNKASATPVFRRKIVGYKSGSLFGSAIISVGDLNGDRKDEIAIGAPFEDGGAVYLYSGASIFSTDKTLNFLQKIKPTEKNLQSFGYSMTALQDYDHNGCNELAISAPYSDRVLLYKCLASVTISKLYAVFPDVKNRTVSRKTDYIFQVCMDVQYPEKPKAIVADLSTDVKMYHKYATLKNLNNQNFYTFKTQLQSKNETYCENIEFVLPLDKDYSMEVEYKLTTTLLNNPMDLENVNDSHVILTDYSKLSYSGSFWAGECSGPSKCISNLTLTVTSDITTPLIIGSRNKGAFHIEVLNTGDVAYDPCIQFSLSGGNVQSPPMYCSHLKERWSCTSMKPIKTNGTWEIRNIIVDLRDLTNEDRNVTLNLNLFNRCTDTNNSKVYQYSIPLKSRPDGVYVKGITDVGDTVDIVKDDVLLSKHFKHIYTITNKGPTNFKHLTATVVVQKIDFVAYSDVPVSIYIKEPSLAPQSTNNGIECKVDVNNAYTITAICPIHSLFKDNYVRVVVSLETNPDVLTYDVLKKRGNIEVNSVLSIQFDKTTSRSFSITTLIHLQEAFVNIWISIVAGLVGLLLIIILAIVLYKSGFLRRKNKERLKDLKKKVKSQSIRRSMVYNHLHVETANGSMADENTQLRAAR</sequence>
<evidence type="ECO:0000256" key="4">
    <source>
        <dbReference type="ARBA" id="ARBA00022737"/>
    </source>
</evidence>
<dbReference type="GO" id="GO:0033627">
    <property type="term" value="P:cell adhesion mediated by integrin"/>
    <property type="evidence" value="ECO:0007669"/>
    <property type="project" value="TreeGrafter"/>
</dbReference>
<dbReference type="Proteomes" id="UP000494106">
    <property type="component" value="Unassembled WGS sequence"/>
</dbReference>
<feature type="signal peptide" evidence="12">
    <location>
        <begin position="1"/>
        <end position="15"/>
    </location>
</feature>
<keyword evidence="9" id="KW-0325">Glycoprotein</keyword>
<keyword evidence="6 11" id="KW-0401">Integrin</keyword>
<feature type="transmembrane region" description="Helical" evidence="11">
    <location>
        <begin position="882"/>
        <end position="904"/>
    </location>
</feature>
<dbReference type="PRINTS" id="PR01185">
    <property type="entry name" value="INTEGRINA"/>
</dbReference>
<dbReference type="Gene3D" id="1.20.5.930">
    <property type="entry name" value="Bicelle-embedded integrin alpha(iib) transmembrane segment"/>
    <property type="match status" value="1"/>
</dbReference>
<dbReference type="PROSITE" id="PS51470">
    <property type="entry name" value="FG_GAP"/>
    <property type="match status" value="2"/>
</dbReference>
<dbReference type="GO" id="GO:0005178">
    <property type="term" value="F:integrin binding"/>
    <property type="evidence" value="ECO:0007669"/>
    <property type="project" value="TreeGrafter"/>
</dbReference>
<evidence type="ECO:0000256" key="9">
    <source>
        <dbReference type="ARBA" id="ARBA00023180"/>
    </source>
</evidence>
<dbReference type="GO" id="GO:0009897">
    <property type="term" value="C:external side of plasma membrane"/>
    <property type="evidence" value="ECO:0007669"/>
    <property type="project" value="TreeGrafter"/>
</dbReference>
<dbReference type="InterPro" id="IPR000413">
    <property type="entry name" value="Integrin_alpha"/>
</dbReference>
<dbReference type="PANTHER" id="PTHR23220">
    <property type="entry name" value="INTEGRIN ALPHA"/>
    <property type="match status" value="1"/>
</dbReference>
<dbReference type="InterPro" id="IPR013519">
    <property type="entry name" value="Int_alpha_beta-p"/>
</dbReference>
<comment type="caution">
    <text evidence="13">The sequence shown here is derived from an EMBL/GenBank/DDBJ whole genome shotgun (WGS) entry which is preliminary data.</text>
</comment>
<evidence type="ECO:0000256" key="2">
    <source>
        <dbReference type="ARBA" id="ARBA00008054"/>
    </source>
</evidence>
<dbReference type="InterPro" id="IPR032695">
    <property type="entry name" value="Integrin_dom_sf"/>
</dbReference>
<dbReference type="EMBL" id="CADEBC010000484">
    <property type="protein sequence ID" value="CAB3235011.1"/>
    <property type="molecule type" value="Genomic_DNA"/>
</dbReference>
<protein>
    <submittedName>
        <fullName evidence="13">Uncharacterized protein</fullName>
    </submittedName>
</protein>
<dbReference type="PANTHER" id="PTHR23220:SF122">
    <property type="entry name" value="INTEGRIN ALPHA-PS1"/>
    <property type="match status" value="1"/>
</dbReference>
<feature type="repeat" description="FG-GAP" evidence="10">
    <location>
        <begin position="269"/>
        <end position="331"/>
    </location>
</feature>